<dbReference type="GO" id="GO:0006508">
    <property type="term" value="P:proteolysis"/>
    <property type="evidence" value="ECO:0007669"/>
    <property type="project" value="UniProtKB-KW"/>
</dbReference>
<organism evidence="12 13">
    <name type="scientific">Salipiger mucosus DSM 16094</name>
    <dbReference type="NCBI Taxonomy" id="1123237"/>
    <lineage>
        <taxon>Bacteria</taxon>
        <taxon>Pseudomonadati</taxon>
        <taxon>Pseudomonadota</taxon>
        <taxon>Alphaproteobacteria</taxon>
        <taxon>Rhodobacterales</taxon>
        <taxon>Roseobacteraceae</taxon>
        <taxon>Salipiger</taxon>
    </lineage>
</organism>
<dbReference type="PANTHER" id="PTHR37425">
    <property type="match status" value="1"/>
</dbReference>
<dbReference type="Gene3D" id="3.30.1380.10">
    <property type="match status" value="1"/>
</dbReference>
<dbReference type="EMBL" id="APVH01000013">
    <property type="protein sequence ID" value="EPX83975.1"/>
    <property type="molecule type" value="Genomic_DNA"/>
</dbReference>
<gene>
    <name evidence="12" type="ORF">Salmuc_01750</name>
</gene>
<evidence type="ECO:0000256" key="6">
    <source>
        <dbReference type="ARBA" id="ARBA00022801"/>
    </source>
</evidence>
<comment type="cofactor">
    <cofactor evidence="1">
        <name>Zn(2+)</name>
        <dbReference type="ChEBI" id="CHEBI:29105"/>
    </cofactor>
</comment>
<evidence type="ECO:0000256" key="3">
    <source>
        <dbReference type="ARBA" id="ARBA00022670"/>
    </source>
</evidence>
<evidence type="ECO:0000256" key="9">
    <source>
        <dbReference type="ARBA" id="ARBA00023316"/>
    </source>
</evidence>
<keyword evidence="3" id="KW-0645">Protease</keyword>
<dbReference type="GO" id="GO:0071555">
    <property type="term" value="P:cell wall organization"/>
    <property type="evidence" value="ECO:0007669"/>
    <property type="project" value="UniProtKB-KW"/>
</dbReference>
<keyword evidence="7" id="KW-0862">Zinc</keyword>
<keyword evidence="9" id="KW-0961">Cell wall biogenesis/degradation</keyword>
<keyword evidence="4" id="KW-0479">Metal-binding</keyword>
<dbReference type="PANTHER" id="PTHR37425:SF1">
    <property type="entry name" value="OUTER MEMBRANE PROTEIN"/>
    <property type="match status" value="1"/>
</dbReference>
<accession>S9S185</accession>
<dbReference type="RefSeq" id="WP_020038168.1">
    <property type="nucleotide sequence ID" value="NZ_KE557274.1"/>
</dbReference>
<dbReference type="GO" id="GO:0046872">
    <property type="term" value="F:metal ion binding"/>
    <property type="evidence" value="ECO:0007669"/>
    <property type="project" value="UniProtKB-KW"/>
</dbReference>
<keyword evidence="13" id="KW-1185">Reference proteome</keyword>
<comment type="caution">
    <text evidence="12">The sequence shown here is derived from an EMBL/GenBank/DDBJ whole genome shotgun (WGS) entry which is preliminary data.</text>
</comment>
<dbReference type="STRING" id="1123237.Salmuc_01750"/>
<dbReference type="SUPFAM" id="SSF55166">
    <property type="entry name" value="Hedgehog/DD-peptidase"/>
    <property type="match status" value="1"/>
</dbReference>
<comment type="pathway">
    <text evidence="2">Cell wall biogenesis; cell wall polysaccharide biosynthesis.</text>
</comment>
<dbReference type="InterPro" id="IPR009045">
    <property type="entry name" value="Zn_M74/Hedgehog-like"/>
</dbReference>
<evidence type="ECO:0000256" key="10">
    <source>
        <dbReference type="ARBA" id="ARBA00093448"/>
    </source>
</evidence>
<evidence type="ECO:0000256" key="2">
    <source>
        <dbReference type="ARBA" id="ARBA00004776"/>
    </source>
</evidence>
<evidence type="ECO:0000256" key="7">
    <source>
        <dbReference type="ARBA" id="ARBA00022833"/>
    </source>
</evidence>
<evidence type="ECO:0000313" key="13">
    <source>
        <dbReference type="Proteomes" id="UP000015347"/>
    </source>
</evidence>
<dbReference type="Pfam" id="PF05951">
    <property type="entry name" value="Peptidase_M15_2"/>
    <property type="match status" value="1"/>
</dbReference>
<evidence type="ECO:0000256" key="8">
    <source>
        <dbReference type="ARBA" id="ARBA00023049"/>
    </source>
</evidence>
<dbReference type="CDD" id="cd14844">
    <property type="entry name" value="Zn-DD-carboxypeptidase_like"/>
    <property type="match status" value="1"/>
</dbReference>
<evidence type="ECO:0000256" key="11">
    <source>
        <dbReference type="ARBA" id="ARBA00093666"/>
    </source>
</evidence>
<evidence type="ECO:0000256" key="1">
    <source>
        <dbReference type="ARBA" id="ARBA00001947"/>
    </source>
</evidence>
<dbReference type="InterPro" id="IPR010275">
    <property type="entry name" value="MepK"/>
</dbReference>
<reference evidence="13" key="1">
    <citation type="journal article" date="2014" name="Stand. Genomic Sci.">
        <title>Genome sequence of the exopolysaccharide-producing Salipiger mucosus type strain (DSM 16094(T)), a moderately halophilic member of the Roseobacter clade.</title>
        <authorList>
            <person name="Riedel T."/>
            <person name="Spring S."/>
            <person name="Fiebig A."/>
            <person name="Petersen J."/>
            <person name="Kyrpides N.C."/>
            <person name="Goker M."/>
            <person name="Klenk H.P."/>
        </authorList>
    </citation>
    <scope>NUCLEOTIDE SEQUENCE [LARGE SCALE GENOMIC DNA]</scope>
    <source>
        <strain evidence="13">DSM 16094</strain>
    </source>
</reference>
<dbReference type="HOGENOM" id="CLU_080400_1_1_5"/>
<evidence type="ECO:0000256" key="4">
    <source>
        <dbReference type="ARBA" id="ARBA00022723"/>
    </source>
</evidence>
<dbReference type="AlphaFoldDB" id="S9S185"/>
<keyword evidence="8" id="KW-0482">Metalloprotease</keyword>
<proteinExistence type="inferred from homology"/>
<evidence type="ECO:0000256" key="5">
    <source>
        <dbReference type="ARBA" id="ARBA00022729"/>
    </source>
</evidence>
<dbReference type="eggNOG" id="COG3108">
    <property type="taxonomic scope" value="Bacteria"/>
</dbReference>
<keyword evidence="6" id="KW-0378">Hydrolase</keyword>
<sequence length="157" mass="17813">MAFGVNSVRVIEMWNTHPIDGQHERVRVPYWRNGGYDPDGIALLDHFMRDWRDQQKKRIDPEVYDILYALQAELGGSEGISLISGYRSPDTNEMLRRRSSGVAKYSKHVQGRAADIRIPGVALSTLRSKALALREGGVGYYPGSNFVHVDNGRVRQW</sequence>
<keyword evidence="5" id="KW-0732">Signal</keyword>
<protein>
    <recommendedName>
        <fullName evidence="11">Murein endopeptidase K</fullName>
    </recommendedName>
</protein>
<evidence type="ECO:0000313" key="12">
    <source>
        <dbReference type="EMBL" id="EPX83975.1"/>
    </source>
</evidence>
<dbReference type="GO" id="GO:0008237">
    <property type="term" value="F:metallopeptidase activity"/>
    <property type="evidence" value="ECO:0007669"/>
    <property type="project" value="UniProtKB-KW"/>
</dbReference>
<dbReference type="Proteomes" id="UP000015347">
    <property type="component" value="Unassembled WGS sequence"/>
</dbReference>
<comment type="similarity">
    <text evidence="10">Belongs to the peptidase M15 family.</text>
</comment>
<name>S9S185_9RHOB</name>